<dbReference type="KEGG" id="pmes:FX988_00091"/>
<keyword evidence="5" id="KW-1185">Reference proteome</keyword>
<dbReference type="PANTHER" id="PTHR30137:SF6">
    <property type="entry name" value="LUCIFERASE-LIKE MONOOXYGENASE"/>
    <property type="match status" value="1"/>
</dbReference>
<accession>A0A857JCX9</accession>
<dbReference type="GO" id="GO:0005829">
    <property type="term" value="C:cytosol"/>
    <property type="evidence" value="ECO:0007669"/>
    <property type="project" value="TreeGrafter"/>
</dbReference>
<dbReference type="Gene3D" id="3.20.20.30">
    <property type="entry name" value="Luciferase-like domain"/>
    <property type="match status" value="1"/>
</dbReference>
<dbReference type="Pfam" id="PF00296">
    <property type="entry name" value="Bac_luciferase"/>
    <property type="match status" value="1"/>
</dbReference>
<dbReference type="NCBIfam" id="TIGR03558">
    <property type="entry name" value="oxido_grp_1"/>
    <property type="match status" value="1"/>
</dbReference>
<keyword evidence="4" id="KW-0560">Oxidoreductase</keyword>
<dbReference type="EMBL" id="CP047656">
    <property type="protein sequence ID" value="QHJ09883.1"/>
    <property type="molecule type" value="Genomic_DNA"/>
</dbReference>
<dbReference type="CDD" id="cd00347">
    <property type="entry name" value="Flavin_utilizing_monoxygenases"/>
    <property type="match status" value="1"/>
</dbReference>
<name>A0A857JCX9_9ALTE</name>
<protein>
    <recommendedName>
        <fullName evidence="2">Luciferase-like monooxygenase</fullName>
    </recommendedName>
</protein>
<dbReference type="InterPro" id="IPR011251">
    <property type="entry name" value="Luciferase-like_dom"/>
</dbReference>
<dbReference type="GO" id="GO:0016705">
    <property type="term" value="F:oxidoreductase activity, acting on paired donors, with incorporation or reduction of molecular oxygen"/>
    <property type="evidence" value="ECO:0007669"/>
    <property type="project" value="InterPro"/>
</dbReference>
<dbReference type="AlphaFoldDB" id="A0A857JCX9"/>
<dbReference type="InterPro" id="IPR036661">
    <property type="entry name" value="Luciferase-like_sf"/>
</dbReference>
<dbReference type="OrthoDB" id="7903015at2"/>
<evidence type="ECO:0000313" key="5">
    <source>
        <dbReference type="Proteomes" id="UP000464524"/>
    </source>
</evidence>
<dbReference type="RefSeq" id="WP_160177830.1">
    <property type="nucleotide sequence ID" value="NZ_CP047656.1"/>
</dbReference>
<dbReference type="FunFam" id="3.20.20.30:FF:000002">
    <property type="entry name" value="LLM class flavin-dependent oxidoreductase"/>
    <property type="match status" value="1"/>
</dbReference>
<dbReference type="InterPro" id="IPR019949">
    <property type="entry name" value="CmoO-like"/>
</dbReference>
<gene>
    <name evidence="4" type="ORF">FX988_00091</name>
</gene>
<dbReference type="SUPFAM" id="SSF51679">
    <property type="entry name" value="Bacterial luciferase-like"/>
    <property type="match status" value="1"/>
</dbReference>
<evidence type="ECO:0000259" key="3">
    <source>
        <dbReference type="Pfam" id="PF00296"/>
    </source>
</evidence>
<dbReference type="InterPro" id="IPR050766">
    <property type="entry name" value="Bact_Lucif_Oxidored"/>
</dbReference>
<evidence type="ECO:0000256" key="2">
    <source>
        <dbReference type="ARBA" id="ARBA00074555"/>
    </source>
</evidence>
<evidence type="ECO:0000256" key="1">
    <source>
        <dbReference type="ARBA" id="ARBA00007789"/>
    </source>
</evidence>
<feature type="domain" description="Luciferase-like" evidence="3">
    <location>
        <begin position="7"/>
        <end position="303"/>
    </location>
</feature>
<sequence length="335" mass="36632">MTPTTPFSILDLAPIAQGQSISQTLENSRQMAVQAEQLGYQRIWLAEHHGMRGVGSSATAVVLGHIGAATNRIRIGSGGVMLPNHSPLIIAEQFGTLAALFPDRVDLGLGRAPGTDMATAKALRRNMQAGVEDYPNDIRALQSYLGTPTPEQKILAIPGSDSHVPLWLLGSSLYSAQLAAQFGLPYSFASHFAPDALFDALNIYRRQFQPSPQLERPYIMAGVMAVIADTDEEARYLYTSLQQQFANLRRGANKPFARPVDDIHTVCSPAELSMIAHTLQYAIVGSAETAHKQLKTFIENTQVDEVIFSFPIHDQNARLHSMRLLANSPNMQSQI</sequence>
<dbReference type="PANTHER" id="PTHR30137">
    <property type="entry name" value="LUCIFERASE-LIKE MONOOXYGENASE"/>
    <property type="match status" value="1"/>
</dbReference>
<comment type="similarity">
    <text evidence="1">To bacterial alkanal monooxygenase alpha and beta chains.</text>
</comment>
<reference evidence="4 5" key="1">
    <citation type="submission" date="2019-12" db="EMBL/GenBank/DDBJ databases">
        <title>Genome sequencing and assembly of endphytes of Porphyra tenera.</title>
        <authorList>
            <person name="Park J.M."/>
            <person name="Shin R."/>
            <person name="Jo S.H."/>
        </authorList>
    </citation>
    <scope>NUCLEOTIDE SEQUENCE [LARGE SCALE GENOMIC DNA]</scope>
    <source>
        <strain evidence="4 5">GPM4</strain>
    </source>
</reference>
<organism evidence="4 5">
    <name type="scientific">Paraglaciecola mesophila</name>
    <dbReference type="NCBI Taxonomy" id="197222"/>
    <lineage>
        <taxon>Bacteria</taxon>
        <taxon>Pseudomonadati</taxon>
        <taxon>Pseudomonadota</taxon>
        <taxon>Gammaproteobacteria</taxon>
        <taxon>Alteromonadales</taxon>
        <taxon>Alteromonadaceae</taxon>
        <taxon>Paraglaciecola</taxon>
    </lineage>
</organism>
<evidence type="ECO:0000313" key="4">
    <source>
        <dbReference type="EMBL" id="QHJ09883.1"/>
    </source>
</evidence>
<dbReference type="Proteomes" id="UP000464524">
    <property type="component" value="Chromosome"/>
</dbReference>
<proteinExistence type="predicted"/>